<evidence type="ECO:0000313" key="1">
    <source>
        <dbReference type="EMBL" id="JAE08500.1"/>
    </source>
</evidence>
<organism evidence="1">
    <name type="scientific">Arundo donax</name>
    <name type="common">Giant reed</name>
    <name type="synonym">Donax arundinaceus</name>
    <dbReference type="NCBI Taxonomy" id="35708"/>
    <lineage>
        <taxon>Eukaryota</taxon>
        <taxon>Viridiplantae</taxon>
        <taxon>Streptophyta</taxon>
        <taxon>Embryophyta</taxon>
        <taxon>Tracheophyta</taxon>
        <taxon>Spermatophyta</taxon>
        <taxon>Magnoliopsida</taxon>
        <taxon>Liliopsida</taxon>
        <taxon>Poales</taxon>
        <taxon>Poaceae</taxon>
        <taxon>PACMAD clade</taxon>
        <taxon>Arundinoideae</taxon>
        <taxon>Arundineae</taxon>
        <taxon>Arundo</taxon>
    </lineage>
</organism>
<name>A0A0A9F638_ARUDO</name>
<protein>
    <submittedName>
        <fullName evidence="1">Uncharacterized protein</fullName>
    </submittedName>
</protein>
<reference evidence="1" key="2">
    <citation type="journal article" date="2015" name="Data Brief">
        <title>Shoot transcriptome of the giant reed, Arundo donax.</title>
        <authorList>
            <person name="Barrero R.A."/>
            <person name="Guerrero F.D."/>
            <person name="Moolhuijzen P."/>
            <person name="Goolsby J.A."/>
            <person name="Tidwell J."/>
            <person name="Bellgard S.E."/>
            <person name="Bellgard M.I."/>
        </authorList>
    </citation>
    <scope>NUCLEOTIDE SEQUENCE</scope>
    <source>
        <tissue evidence="1">Shoot tissue taken approximately 20 cm above the soil surface</tissue>
    </source>
</reference>
<dbReference type="EMBL" id="GBRH01189396">
    <property type="protein sequence ID" value="JAE08500.1"/>
    <property type="molecule type" value="Transcribed_RNA"/>
</dbReference>
<proteinExistence type="predicted"/>
<sequence length="19" mass="2154">MLNEVNHHALLCFCCMSST</sequence>
<reference evidence="1" key="1">
    <citation type="submission" date="2014-09" db="EMBL/GenBank/DDBJ databases">
        <authorList>
            <person name="Magalhaes I.L.F."/>
            <person name="Oliveira U."/>
            <person name="Santos F.R."/>
            <person name="Vidigal T.H.D.A."/>
            <person name="Brescovit A.D."/>
            <person name="Santos A.J."/>
        </authorList>
    </citation>
    <scope>NUCLEOTIDE SEQUENCE</scope>
    <source>
        <tissue evidence="1">Shoot tissue taken approximately 20 cm above the soil surface</tissue>
    </source>
</reference>
<dbReference type="AlphaFoldDB" id="A0A0A9F638"/>
<accession>A0A0A9F638</accession>